<feature type="signal peptide" evidence="1">
    <location>
        <begin position="1"/>
        <end position="19"/>
    </location>
</feature>
<gene>
    <name evidence="2" type="ORF">E6C50_16915</name>
</gene>
<name>A0A4S3ZPN0_9FLAO</name>
<dbReference type="InterPro" id="IPR021314">
    <property type="entry name" value="DUF2911"/>
</dbReference>
<sequence length="281" mass="31133">MKRIIITAAFFMATLAIQAQVKTPQASPKAELEQVVGLTQVELDYSRPSSKGRAVFGELVPYGKVWRTGANANTTISFGDDVVIDGKTLKKGKYALYTLPKADSWDVIFYTDTNNWGTPEKWDDSKVALRTTVKPETLGRKVETFTIAVNNIDNDNGSLEISWEKTLVAVKFTVPTQKIAMKSIEGALAGPTGNDYFSSAQYYYQSGGDMNKALEWVNKAVAMEKEAPFWYLRLKSLIQAKLGDKKGAIETAKLSQASAEKANNADYVKMNKDSILEWSKK</sequence>
<evidence type="ECO:0000313" key="3">
    <source>
        <dbReference type="Proteomes" id="UP000307507"/>
    </source>
</evidence>
<dbReference type="OrthoDB" id="187854at2"/>
<accession>A0A4S3ZPN0</accession>
<proteinExistence type="predicted"/>
<evidence type="ECO:0000313" key="2">
    <source>
        <dbReference type="EMBL" id="THF47440.1"/>
    </source>
</evidence>
<dbReference type="AlphaFoldDB" id="A0A4S3ZPN0"/>
<organism evidence="2 3">
    <name type="scientific">Flavobacterium supellecticarium</name>
    <dbReference type="NCBI Taxonomy" id="2565924"/>
    <lineage>
        <taxon>Bacteria</taxon>
        <taxon>Pseudomonadati</taxon>
        <taxon>Bacteroidota</taxon>
        <taxon>Flavobacteriia</taxon>
        <taxon>Flavobacteriales</taxon>
        <taxon>Flavobacteriaceae</taxon>
        <taxon>Flavobacterium</taxon>
    </lineage>
</organism>
<protein>
    <submittedName>
        <fullName evidence="2">DUF2911 domain-containing protein</fullName>
    </submittedName>
</protein>
<dbReference type="EMBL" id="SSNZ01000012">
    <property type="protein sequence ID" value="THF47440.1"/>
    <property type="molecule type" value="Genomic_DNA"/>
</dbReference>
<comment type="caution">
    <text evidence="2">The sequence shown here is derived from an EMBL/GenBank/DDBJ whole genome shotgun (WGS) entry which is preliminary data.</text>
</comment>
<dbReference type="RefSeq" id="WP_136404430.1">
    <property type="nucleotide sequence ID" value="NZ_SSNZ01000012.1"/>
</dbReference>
<dbReference type="Proteomes" id="UP000307507">
    <property type="component" value="Unassembled WGS sequence"/>
</dbReference>
<feature type="chain" id="PRO_5020217797" evidence="1">
    <location>
        <begin position="20"/>
        <end position="281"/>
    </location>
</feature>
<keyword evidence="1" id="KW-0732">Signal</keyword>
<evidence type="ECO:0000256" key="1">
    <source>
        <dbReference type="SAM" id="SignalP"/>
    </source>
</evidence>
<dbReference type="Pfam" id="PF11138">
    <property type="entry name" value="DUF2911"/>
    <property type="match status" value="1"/>
</dbReference>
<reference evidence="2 3" key="1">
    <citation type="submission" date="2019-04" db="EMBL/GenBank/DDBJ databases">
        <title>Flavobacterium sp. nov. isolated from construction timber.</title>
        <authorList>
            <person name="Lin S.-Y."/>
            <person name="Chang C.-T."/>
            <person name="Young C.-C."/>
        </authorList>
    </citation>
    <scope>NUCLEOTIDE SEQUENCE [LARGE SCALE GENOMIC DNA]</scope>
    <source>
        <strain evidence="2 3">CC-CTC003</strain>
    </source>
</reference>
<keyword evidence="3" id="KW-1185">Reference proteome</keyword>